<organism evidence="1 2">
    <name type="scientific">Candidatus Methanoperedens nitratireducens</name>
    <dbReference type="NCBI Taxonomy" id="1392998"/>
    <lineage>
        <taxon>Archaea</taxon>
        <taxon>Methanobacteriati</taxon>
        <taxon>Methanobacteriota</taxon>
        <taxon>Stenosarchaea group</taxon>
        <taxon>Methanomicrobia</taxon>
        <taxon>Methanosarcinales</taxon>
        <taxon>ANME-2 cluster</taxon>
        <taxon>Candidatus Methanoperedentaceae</taxon>
        <taxon>Candidatus Methanoperedens</taxon>
    </lineage>
</organism>
<accession>A0A0P8CAQ7</accession>
<evidence type="ECO:0000313" key="1">
    <source>
        <dbReference type="EMBL" id="KPQ43871.1"/>
    </source>
</evidence>
<evidence type="ECO:0000313" key="2">
    <source>
        <dbReference type="Proteomes" id="UP000050360"/>
    </source>
</evidence>
<protein>
    <submittedName>
        <fullName evidence="1">Uncharacterized protein</fullName>
    </submittedName>
</protein>
<gene>
    <name evidence="1" type="ORF">MPEBLZ_01588</name>
</gene>
<comment type="caution">
    <text evidence="1">The sequence shown here is derived from an EMBL/GenBank/DDBJ whole genome shotgun (WGS) entry which is preliminary data.</text>
</comment>
<name>A0A0P8CAQ7_9EURY</name>
<dbReference type="EMBL" id="LKCM01000123">
    <property type="protein sequence ID" value="KPQ43871.1"/>
    <property type="molecule type" value="Genomic_DNA"/>
</dbReference>
<dbReference type="AlphaFoldDB" id="A0A0P8CAQ7"/>
<sequence>MNYTAEIITDPNMNHVKKRLVDTKGGKRYKCPNCKNTIPLRTADFIKGIAMVSCMDCGRDAFAIEETLLGL</sequence>
<dbReference type="Proteomes" id="UP000050360">
    <property type="component" value="Unassembled WGS sequence"/>
</dbReference>
<proteinExistence type="predicted"/>
<reference evidence="1 2" key="1">
    <citation type="submission" date="2015-09" db="EMBL/GenBank/DDBJ databases">
        <title>A metagenomics-based metabolic model of nitrate-dependent anaerobic oxidation of methane by Methanoperedens-like archaea.</title>
        <authorList>
            <person name="Arshad A."/>
            <person name="Speth D.R."/>
            <person name="De Graaf R.M."/>
            <person name="Op Den Camp H.J."/>
            <person name="Jetten M.S."/>
            <person name="Welte C.U."/>
        </authorList>
    </citation>
    <scope>NUCLEOTIDE SEQUENCE [LARGE SCALE GENOMIC DNA]</scope>
</reference>